<reference evidence="2 3" key="1">
    <citation type="journal article" date="2021" name="Commun. Biol.">
        <title>The genome of Shorea leprosula (Dipterocarpaceae) highlights the ecological relevance of drought in aseasonal tropical rainforests.</title>
        <authorList>
            <person name="Ng K.K.S."/>
            <person name="Kobayashi M.J."/>
            <person name="Fawcett J.A."/>
            <person name="Hatakeyama M."/>
            <person name="Paape T."/>
            <person name="Ng C.H."/>
            <person name="Ang C.C."/>
            <person name="Tnah L.H."/>
            <person name="Lee C.T."/>
            <person name="Nishiyama T."/>
            <person name="Sese J."/>
            <person name="O'Brien M.J."/>
            <person name="Copetti D."/>
            <person name="Mohd Noor M.I."/>
            <person name="Ong R.C."/>
            <person name="Putra M."/>
            <person name="Sireger I.Z."/>
            <person name="Indrioko S."/>
            <person name="Kosugi Y."/>
            <person name="Izuno A."/>
            <person name="Isagi Y."/>
            <person name="Lee S.L."/>
            <person name="Shimizu K.K."/>
        </authorList>
    </citation>
    <scope>NUCLEOTIDE SEQUENCE [LARGE SCALE GENOMIC DNA]</scope>
    <source>
        <strain evidence="2">214</strain>
    </source>
</reference>
<organism evidence="2 3">
    <name type="scientific">Rubroshorea leprosula</name>
    <dbReference type="NCBI Taxonomy" id="152421"/>
    <lineage>
        <taxon>Eukaryota</taxon>
        <taxon>Viridiplantae</taxon>
        <taxon>Streptophyta</taxon>
        <taxon>Embryophyta</taxon>
        <taxon>Tracheophyta</taxon>
        <taxon>Spermatophyta</taxon>
        <taxon>Magnoliopsida</taxon>
        <taxon>eudicotyledons</taxon>
        <taxon>Gunneridae</taxon>
        <taxon>Pentapetalae</taxon>
        <taxon>rosids</taxon>
        <taxon>malvids</taxon>
        <taxon>Malvales</taxon>
        <taxon>Dipterocarpaceae</taxon>
        <taxon>Rubroshorea</taxon>
    </lineage>
</organism>
<dbReference type="Proteomes" id="UP001054252">
    <property type="component" value="Unassembled WGS sequence"/>
</dbReference>
<evidence type="ECO:0000313" key="3">
    <source>
        <dbReference type="Proteomes" id="UP001054252"/>
    </source>
</evidence>
<feature type="compositionally biased region" description="Basic residues" evidence="1">
    <location>
        <begin position="776"/>
        <end position="797"/>
    </location>
</feature>
<dbReference type="AlphaFoldDB" id="A0AAV5LQG0"/>
<evidence type="ECO:0008006" key="4">
    <source>
        <dbReference type="Google" id="ProtNLM"/>
    </source>
</evidence>
<feature type="region of interest" description="Disordered" evidence="1">
    <location>
        <begin position="814"/>
        <end position="921"/>
    </location>
</feature>
<dbReference type="EMBL" id="BPVZ01000134">
    <property type="protein sequence ID" value="GKV39418.1"/>
    <property type="molecule type" value="Genomic_DNA"/>
</dbReference>
<sequence>MDTIVSFGYEDVMIKNVYYTTIGGSVMKLKCLASDDSIRDILRMVRAEGCVDIYVDHEVNFAQLAFPQLCRVGNNVVEEGGRHEERVDEEESGHEERLGEGIDGEVSGGVDEGDLGNITQECPIGSKGNTGNTIEKGECSKGNRGNCGSGTELGSIRRPTEVLEVPNGLQTPKGVKYKHVAKKQTPRSTPIKKPTPRFTPIKKLATRSTPVSRGKKLASSDPAELSRLRKEKAKLAEKRYKTLPHWRECQKGKDSTPTKQKKGDPLHSSKGIPVENDVFESDKDGRDSHYKNSDDAGKLRDSSIESEEENLFFVSYDTTRQMRASNVYFNPSWDVPFFEVVMRFQNAAQFKEAVRKYSVRKGCPLLHIRNEPKRQKFICKSGLCCWEIYGSYVNKDDNFQVKTYYSEHTCVKNSENKMMTAVMVAEYFKSRIYATPFLKCKDMMIFAYNELRVSINYKKCVRAKKMVLKEMEGSFKDEYAMIHAFGGYLKEVNPGNSVFIKTEENDVGERVFMRIYVCLKVIKDGWKNGCRGIFGVDGCFLKGICKVVLLFAVGRDGNNQMLAFDLEVGTGQGYTMISDRHPGIICAKAEIAARASYQIEFLEEMEELRGVSKEVYAKMMDLPGRFWCKAFFDEDYKCDVVDNNMCETFNSWILAARCKAIISMIRALIDQLIERFKEKRLFAETWPNDIAPRVMKKIKENTVREWNLTRIPYPHVLAVVRYMNWNYEDFVHEHYKKEKYLQAYRIALECLRGNEVLKRRPKGGCLPPVLGTPPGRPRRNRRKDKHEPKKAKVGKFTKLSKHGSVMSCSLCGQQGHNKAGCPREEELVGTNQSNDDKKHQKKKANQKPKVTIGKGKGKKVQEQTKKITKKKVNDAKGKEPLKRETRAKRKIDCVEGVVINEGKNDSRKKTKQSSVKGKEKA</sequence>
<evidence type="ECO:0000256" key="1">
    <source>
        <dbReference type="SAM" id="MobiDB-lite"/>
    </source>
</evidence>
<comment type="caution">
    <text evidence="2">The sequence shown here is derived from an EMBL/GenBank/DDBJ whole genome shotgun (WGS) entry which is preliminary data.</text>
</comment>
<protein>
    <recommendedName>
        <fullName evidence="4">Transposase MuDR plant domain-containing protein</fullName>
    </recommendedName>
</protein>
<feature type="compositionally biased region" description="Basic and acidic residues" evidence="1">
    <location>
        <begin position="224"/>
        <end position="267"/>
    </location>
</feature>
<dbReference type="PANTHER" id="PTHR31973">
    <property type="entry name" value="POLYPROTEIN, PUTATIVE-RELATED"/>
    <property type="match status" value="1"/>
</dbReference>
<accession>A0AAV5LQG0</accession>
<feature type="region of interest" description="Disordered" evidence="1">
    <location>
        <begin position="182"/>
        <end position="302"/>
    </location>
</feature>
<feature type="region of interest" description="Disordered" evidence="1">
    <location>
        <begin position="81"/>
        <end position="153"/>
    </location>
</feature>
<evidence type="ECO:0000313" key="2">
    <source>
        <dbReference type="EMBL" id="GKV39418.1"/>
    </source>
</evidence>
<feature type="compositionally biased region" description="Basic and acidic residues" evidence="1">
    <location>
        <begin position="280"/>
        <end position="302"/>
    </location>
</feature>
<dbReference type="PANTHER" id="PTHR31973:SF189">
    <property type="entry name" value="TRANSPOSASE, MUDR, PLANT, MULE TRANSPOSASE DOMAIN PROTEIN-RELATED"/>
    <property type="match status" value="1"/>
</dbReference>
<feature type="region of interest" description="Disordered" evidence="1">
    <location>
        <begin position="762"/>
        <end position="797"/>
    </location>
</feature>
<gene>
    <name evidence="2" type="ORF">SLEP1_g47183</name>
</gene>
<feature type="compositionally biased region" description="Basic and acidic residues" evidence="1">
    <location>
        <begin position="859"/>
        <end position="884"/>
    </location>
</feature>
<keyword evidence="3" id="KW-1185">Reference proteome</keyword>
<name>A0AAV5LQG0_9ROSI</name>
<proteinExistence type="predicted"/>